<evidence type="ECO:0000313" key="3">
    <source>
        <dbReference type="WBParaSite" id="PDA_v2.g14473.t1"/>
    </source>
</evidence>
<dbReference type="WBParaSite" id="PDA_v2.g14473.t1">
    <property type="protein sequence ID" value="PDA_v2.g14473.t1"/>
    <property type="gene ID" value="PDA_v2.g14473"/>
</dbReference>
<evidence type="ECO:0000313" key="2">
    <source>
        <dbReference type="Proteomes" id="UP000887578"/>
    </source>
</evidence>
<sequence length="89" mass="8959">MYGTTSERHSVVQSGGRRGNGGQPGGTASGGFGNGGGSGAFCRRDYGSKSGGRLFDRRGNAVESAYSVANNGVAAAEHPVNLVLIARSL</sequence>
<keyword evidence="2" id="KW-1185">Reference proteome</keyword>
<dbReference type="AlphaFoldDB" id="A0A914PAB4"/>
<name>A0A914PAB4_9BILA</name>
<protein>
    <submittedName>
        <fullName evidence="3">Uncharacterized protein</fullName>
    </submittedName>
</protein>
<feature type="compositionally biased region" description="Basic and acidic residues" evidence="1">
    <location>
        <begin position="1"/>
        <end position="10"/>
    </location>
</feature>
<organism evidence="2 3">
    <name type="scientific">Panagrolaimus davidi</name>
    <dbReference type="NCBI Taxonomy" id="227884"/>
    <lineage>
        <taxon>Eukaryota</taxon>
        <taxon>Metazoa</taxon>
        <taxon>Ecdysozoa</taxon>
        <taxon>Nematoda</taxon>
        <taxon>Chromadorea</taxon>
        <taxon>Rhabditida</taxon>
        <taxon>Tylenchina</taxon>
        <taxon>Panagrolaimomorpha</taxon>
        <taxon>Panagrolaimoidea</taxon>
        <taxon>Panagrolaimidae</taxon>
        <taxon>Panagrolaimus</taxon>
    </lineage>
</organism>
<accession>A0A914PAB4</accession>
<reference evidence="3" key="1">
    <citation type="submission" date="2022-11" db="UniProtKB">
        <authorList>
            <consortium name="WormBaseParasite"/>
        </authorList>
    </citation>
    <scope>IDENTIFICATION</scope>
</reference>
<feature type="compositionally biased region" description="Gly residues" evidence="1">
    <location>
        <begin position="16"/>
        <end position="34"/>
    </location>
</feature>
<feature type="region of interest" description="Disordered" evidence="1">
    <location>
        <begin position="1"/>
        <end position="34"/>
    </location>
</feature>
<proteinExistence type="predicted"/>
<evidence type="ECO:0000256" key="1">
    <source>
        <dbReference type="SAM" id="MobiDB-lite"/>
    </source>
</evidence>
<dbReference type="Proteomes" id="UP000887578">
    <property type="component" value="Unplaced"/>
</dbReference>